<reference evidence="2" key="1">
    <citation type="journal article" date="2021" name="Proc. Natl. Acad. Sci. U.S.A.">
        <title>Three genomes in the algal genus Volvox reveal the fate of a haploid sex-determining region after a transition to homothallism.</title>
        <authorList>
            <person name="Yamamoto K."/>
            <person name="Hamaji T."/>
            <person name="Kawai-Toyooka H."/>
            <person name="Matsuzaki R."/>
            <person name="Takahashi F."/>
            <person name="Nishimura Y."/>
            <person name="Kawachi M."/>
            <person name="Noguchi H."/>
            <person name="Minakuchi Y."/>
            <person name="Umen J.G."/>
            <person name="Toyoda A."/>
            <person name="Nozaki H."/>
        </authorList>
    </citation>
    <scope>NUCLEOTIDE SEQUENCE</scope>
    <source>
        <strain evidence="2">NIES-3780</strain>
    </source>
</reference>
<dbReference type="EMBL" id="BNCO01000061">
    <property type="protein sequence ID" value="GIL63864.1"/>
    <property type="molecule type" value="Genomic_DNA"/>
</dbReference>
<proteinExistence type="predicted"/>
<evidence type="ECO:0000256" key="1">
    <source>
        <dbReference type="SAM" id="MobiDB-lite"/>
    </source>
</evidence>
<feature type="non-terminal residue" evidence="2">
    <location>
        <position position="1"/>
    </location>
</feature>
<accession>A0A8J4BR81</accession>
<evidence type="ECO:0000313" key="3">
    <source>
        <dbReference type="Proteomes" id="UP000747399"/>
    </source>
</evidence>
<evidence type="ECO:0000313" key="2">
    <source>
        <dbReference type="EMBL" id="GIL63864.1"/>
    </source>
</evidence>
<protein>
    <submittedName>
        <fullName evidence="2">Uncharacterized protein</fullName>
    </submittedName>
</protein>
<feature type="region of interest" description="Disordered" evidence="1">
    <location>
        <begin position="167"/>
        <end position="189"/>
    </location>
</feature>
<organism evidence="2 3">
    <name type="scientific">Volvox africanus</name>
    <dbReference type="NCBI Taxonomy" id="51714"/>
    <lineage>
        <taxon>Eukaryota</taxon>
        <taxon>Viridiplantae</taxon>
        <taxon>Chlorophyta</taxon>
        <taxon>core chlorophytes</taxon>
        <taxon>Chlorophyceae</taxon>
        <taxon>CS clade</taxon>
        <taxon>Chlamydomonadales</taxon>
        <taxon>Volvocaceae</taxon>
        <taxon>Volvox</taxon>
    </lineage>
</organism>
<name>A0A8J4BR81_9CHLO</name>
<dbReference type="Proteomes" id="UP000747399">
    <property type="component" value="Unassembled WGS sequence"/>
</dbReference>
<sequence>MALPPSLLESPRRSQLLAAVSPASIGAGAGMAWELRKQQQNRQQQRLRLQLHAEDDGLDPRAGTLSTGAAAGDSILSAYATAQSVTGRARRARTAEELPIATARWALQRGQLDPEPWRPASGREVPLVQNGTASRWGGDGFVAARRGQVLGQGRVEGQCGFPELDAEEEWSEPAAKDRGRAPWQPAGELPGHTWAEEALLEMRRRDCWAIGKVAVQLYLGRCCYGPHHDA</sequence>
<comment type="caution">
    <text evidence="2">The sequence shown here is derived from an EMBL/GenBank/DDBJ whole genome shotgun (WGS) entry which is preliminary data.</text>
</comment>
<gene>
    <name evidence="2" type="ORF">Vafri_17728</name>
</gene>
<keyword evidence="3" id="KW-1185">Reference proteome</keyword>
<dbReference type="AlphaFoldDB" id="A0A8J4BR81"/>